<evidence type="ECO:0000256" key="2">
    <source>
        <dbReference type="ARBA" id="ARBA00008954"/>
    </source>
</evidence>
<evidence type="ECO:0000256" key="1">
    <source>
        <dbReference type="ARBA" id="ARBA00001933"/>
    </source>
</evidence>
<dbReference type="InterPro" id="IPR015424">
    <property type="entry name" value="PyrdxlP-dep_Trfase"/>
</dbReference>
<evidence type="ECO:0000256" key="3">
    <source>
        <dbReference type="ARBA" id="ARBA00022576"/>
    </source>
</evidence>
<evidence type="ECO:0000256" key="4">
    <source>
        <dbReference type="ARBA" id="ARBA00022898"/>
    </source>
</evidence>
<proteinExistence type="inferred from homology"/>
<organism evidence="6 7">
    <name type="scientific">Candidatus Sulfotelmatobacter kueseliae</name>
    <dbReference type="NCBI Taxonomy" id="2042962"/>
    <lineage>
        <taxon>Bacteria</taxon>
        <taxon>Pseudomonadati</taxon>
        <taxon>Acidobacteriota</taxon>
        <taxon>Terriglobia</taxon>
        <taxon>Terriglobales</taxon>
        <taxon>Candidatus Korobacteraceae</taxon>
        <taxon>Candidatus Sulfotelmatobacter</taxon>
    </lineage>
</organism>
<dbReference type="InterPro" id="IPR049704">
    <property type="entry name" value="Aminotrans_3_PPA_site"/>
</dbReference>
<dbReference type="Pfam" id="PF00202">
    <property type="entry name" value="Aminotran_3"/>
    <property type="match status" value="1"/>
</dbReference>
<comment type="similarity">
    <text evidence="2 5">Belongs to the class-III pyridoxal-phosphate-dependent aminotransferase family.</text>
</comment>
<evidence type="ECO:0000256" key="5">
    <source>
        <dbReference type="RuleBase" id="RU003560"/>
    </source>
</evidence>
<dbReference type="FunFam" id="3.40.640.10:FF:000004">
    <property type="entry name" value="Acetylornithine aminotransferase"/>
    <property type="match status" value="1"/>
</dbReference>
<gene>
    <name evidence="6" type="ORF">SBA1_710044</name>
</gene>
<dbReference type="PANTHER" id="PTHR43094">
    <property type="entry name" value="AMINOTRANSFERASE"/>
    <property type="match status" value="1"/>
</dbReference>
<comment type="cofactor">
    <cofactor evidence="1">
        <name>pyridoxal 5'-phosphate</name>
        <dbReference type="ChEBI" id="CHEBI:597326"/>
    </cofactor>
</comment>
<dbReference type="Gene3D" id="3.40.640.10">
    <property type="entry name" value="Type I PLP-dependent aspartate aminotransferase-like (Major domain)"/>
    <property type="match status" value="1"/>
</dbReference>
<keyword evidence="4 5" id="KW-0663">Pyridoxal phosphate</keyword>
<keyword evidence="6" id="KW-0808">Transferase</keyword>
<protein>
    <submittedName>
        <fullName evidence="6">BioA adenosylmethionine-8-amini-7-oxononanoate aminotransferase</fullName>
    </submittedName>
</protein>
<dbReference type="AlphaFoldDB" id="A0A2U3L5E1"/>
<dbReference type="SUPFAM" id="SSF53383">
    <property type="entry name" value="PLP-dependent transferases"/>
    <property type="match status" value="1"/>
</dbReference>
<dbReference type="Gene3D" id="3.90.1150.10">
    <property type="entry name" value="Aspartate Aminotransferase, domain 1"/>
    <property type="match status" value="1"/>
</dbReference>
<name>A0A2U3L5E1_9BACT</name>
<evidence type="ECO:0000313" key="7">
    <source>
        <dbReference type="Proteomes" id="UP000238701"/>
    </source>
</evidence>
<accession>A0A2U3L5E1</accession>
<dbReference type="InterPro" id="IPR015422">
    <property type="entry name" value="PyrdxlP-dep_Trfase_small"/>
</dbReference>
<dbReference type="InterPro" id="IPR015421">
    <property type="entry name" value="PyrdxlP-dep_Trfase_major"/>
</dbReference>
<dbReference type="EMBL" id="OMOD01000168">
    <property type="protein sequence ID" value="SPF47133.1"/>
    <property type="molecule type" value="Genomic_DNA"/>
</dbReference>
<dbReference type="GO" id="GO:0005829">
    <property type="term" value="C:cytosol"/>
    <property type="evidence" value="ECO:0007669"/>
    <property type="project" value="TreeGrafter"/>
</dbReference>
<reference evidence="7" key="1">
    <citation type="submission" date="2018-02" db="EMBL/GenBank/DDBJ databases">
        <authorList>
            <person name="Hausmann B."/>
        </authorList>
    </citation>
    <scope>NUCLEOTIDE SEQUENCE [LARGE SCALE GENOMIC DNA]</scope>
    <source>
        <strain evidence="7">Peat soil MAG SbA1</strain>
    </source>
</reference>
<dbReference type="GO" id="GO:0008483">
    <property type="term" value="F:transaminase activity"/>
    <property type="evidence" value="ECO:0007669"/>
    <property type="project" value="UniProtKB-KW"/>
</dbReference>
<sequence length="445" mass="49404">MTTTLATPTMTGQEMVELTKKHTLYEWSAQSKVDPIPVAKAKGIYFWTPEGKRFIDFNSQLMSVNIGHGDERVIRAIKEQAETLCYANPFMAHEPRARLGAKLAEICPGDIDTFFFTNGGAEANENAIKLARFFTGRHKIMARYRSYHGATAGSISLTGDPRRWPAEPGIPGVVRVLDPYHGIERGWESAEASLATIEETMQMEGPQNIAAFILEPVTGTNGILVPPDGYLQGVRKLCDKYGILMIADEVMAGFGRTGEWFAVDHWKVVPDLISLAKGLTSSYLPLGAVGMRHHIAQHFQDKVFYGGLTYNSHPMGCAAALATIRVYEEDRLIENTKKMGSVMKQLGAELQAKHASVGAVRSIGLFGIVELVRNRKTRQPMAPFNGTSEEMAALGRYFREQGLYTLVRWNTFFTNPPLCINEQQLREAFAIIDKGLEITDRAVKE</sequence>
<dbReference type="PROSITE" id="PS00600">
    <property type="entry name" value="AA_TRANSFER_CLASS_3"/>
    <property type="match status" value="1"/>
</dbReference>
<dbReference type="Proteomes" id="UP000238701">
    <property type="component" value="Unassembled WGS sequence"/>
</dbReference>
<keyword evidence="3 6" id="KW-0032">Aminotransferase</keyword>
<evidence type="ECO:0000313" key="6">
    <source>
        <dbReference type="EMBL" id="SPF47133.1"/>
    </source>
</evidence>
<dbReference type="NCBIfam" id="NF004718">
    <property type="entry name" value="PRK06062.1"/>
    <property type="match status" value="1"/>
</dbReference>
<dbReference type="InterPro" id="IPR005814">
    <property type="entry name" value="Aminotrans_3"/>
</dbReference>
<dbReference type="PANTHER" id="PTHR43094:SF1">
    <property type="entry name" value="AMINOTRANSFERASE CLASS-III"/>
    <property type="match status" value="1"/>
</dbReference>
<dbReference type="CDD" id="cd00610">
    <property type="entry name" value="OAT_like"/>
    <property type="match status" value="1"/>
</dbReference>
<dbReference type="GO" id="GO:0030170">
    <property type="term" value="F:pyridoxal phosphate binding"/>
    <property type="evidence" value="ECO:0007669"/>
    <property type="project" value="InterPro"/>
</dbReference>